<evidence type="ECO:0000313" key="3">
    <source>
        <dbReference type="Proteomes" id="UP001363622"/>
    </source>
</evidence>
<gene>
    <name evidence="2" type="ORF">IWZ03DRAFT_390370</name>
</gene>
<dbReference type="EMBL" id="JBBPHU010000017">
    <property type="protein sequence ID" value="KAK7509476.1"/>
    <property type="molecule type" value="Genomic_DNA"/>
</dbReference>
<evidence type="ECO:0000256" key="1">
    <source>
        <dbReference type="SAM" id="Phobius"/>
    </source>
</evidence>
<feature type="transmembrane region" description="Helical" evidence="1">
    <location>
        <begin position="32"/>
        <end position="55"/>
    </location>
</feature>
<evidence type="ECO:0000313" key="2">
    <source>
        <dbReference type="EMBL" id="KAK7509476.1"/>
    </source>
</evidence>
<keyword evidence="1" id="KW-0812">Transmembrane</keyword>
<keyword evidence="1" id="KW-0472">Membrane</keyword>
<keyword evidence="3" id="KW-1185">Reference proteome</keyword>
<proteinExistence type="predicted"/>
<organism evidence="2 3">
    <name type="scientific">Phyllosticta citriasiana</name>
    <dbReference type="NCBI Taxonomy" id="595635"/>
    <lineage>
        <taxon>Eukaryota</taxon>
        <taxon>Fungi</taxon>
        <taxon>Dikarya</taxon>
        <taxon>Ascomycota</taxon>
        <taxon>Pezizomycotina</taxon>
        <taxon>Dothideomycetes</taxon>
        <taxon>Dothideomycetes incertae sedis</taxon>
        <taxon>Botryosphaeriales</taxon>
        <taxon>Phyllostictaceae</taxon>
        <taxon>Phyllosticta</taxon>
    </lineage>
</organism>
<sequence length="92" mass="10301">MALWLNLAKTNILPWRSLFVTPPSQLAMSEPAMHFGCVGILLFILSVQSSTWLCFELPEARRAEIAKPNAPCHTGTTTIPYYTGHMSARMHQ</sequence>
<protein>
    <submittedName>
        <fullName evidence="2">Uncharacterized protein</fullName>
    </submittedName>
</protein>
<keyword evidence="1" id="KW-1133">Transmembrane helix</keyword>
<dbReference type="Proteomes" id="UP001363622">
    <property type="component" value="Unassembled WGS sequence"/>
</dbReference>
<comment type="caution">
    <text evidence="2">The sequence shown here is derived from an EMBL/GenBank/DDBJ whole genome shotgun (WGS) entry which is preliminary data.</text>
</comment>
<accession>A0ABR1K9V2</accession>
<reference evidence="2 3" key="1">
    <citation type="submission" date="2024-04" db="EMBL/GenBank/DDBJ databases">
        <title>Phyllosticta paracitricarpa is synonymous to the EU quarantine fungus P. citricarpa based on phylogenomic analyses.</title>
        <authorList>
            <consortium name="Lawrence Berkeley National Laboratory"/>
            <person name="Van Ingen-Buijs V.A."/>
            <person name="Van Westerhoven A.C."/>
            <person name="Haridas S."/>
            <person name="Skiadas P."/>
            <person name="Martin F."/>
            <person name="Groenewald J.Z."/>
            <person name="Crous P.W."/>
            <person name="Seidl M.F."/>
        </authorList>
    </citation>
    <scope>NUCLEOTIDE SEQUENCE [LARGE SCALE GENOMIC DNA]</scope>
    <source>
        <strain evidence="2 3">CBS 123371</strain>
    </source>
</reference>
<name>A0ABR1K9V2_9PEZI</name>